<dbReference type="SUPFAM" id="SSF56801">
    <property type="entry name" value="Acetyl-CoA synthetase-like"/>
    <property type="match status" value="1"/>
</dbReference>
<dbReference type="GO" id="GO:0047689">
    <property type="term" value="F:aspartate racemase activity"/>
    <property type="evidence" value="ECO:0007669"/>
    <property type="project" value="UniProtKB-EC"/>
</dbReference>
<proteinExistence type="predicted"/>
<protein>
    <submittedName>
        <fullName evidence="3">Aspartate racemase</fullName>
        <ecNumber evidence="3">5.1.1.13</ecNumber>
    </submittedName>
</protein>
<name>A0A099KB95_COLPS</name>
<dbReference type="Proteomes" id="UP000029868">
    <property type="component" value="Unassembled WGS sequence"/>
</dbReference>
<dbReference type="RefSeq" id="WP_033084516.1">
    <property type="nucleotide sequence ID" value="NZ_JQEC01000073.1"/>
</dbReference>
<dbReference type="PANTHER" id="PTHR45527">
    <property type="entry name" value="NONRIBOSOMAL PEPTIDE SYNTHETASE"/>
    <property type="match status" value="1"/>
</dbReference>
<feature type="domain" description="Condensation" evidence="2">
    <location>
        <begin position="75"/>
        <end position="514"/>
    </location>
</feature>
<dbReference type="InterPro" id="IPR000873">
    <property type="entry name" value="AMP-dep_synth/lig_dom"/>
</dbReference>
<dbReference type="Gene3D" id="3.30.559.10">
    <property type="entry name" value="Chloramphenicol acetyltransferase-like domain"/>
    <property type="match status" value="1"/>
</dbReference>
<evidence type="ECO:0000313" key="3">
    <source>
        <dbReference type="EMBL" id="KGJ87337.1"/>
    </source>
</evidence>
<evidence type="ECO:0000259" key="1">
    <source>
        <dbReference type="Pfam" id="PF00501"/>
    </source>
</evidence>
<dbReference type="Pfam" id="PF00501">
    <property type="entry name" value="AMP-binding"/>
    <property type="match status" value="1"/>
</dbReference>
<dbReference type="EC" id="5.1.1.13" evidence="3"/>
<comment type="caution">
    <text evidence="3">The sequence shown here is derived from an EMBL/GenBank/DDBJ whole genome shotgun (WGS) entry which is preliminary data.</text>
</comment>
<evidence type="ECO:0000259" key="2">
    <source>
        <dbReference type="Pfam" id="PF00668"/>
    </source>
</evidence>
<dbReference type="EMBL" id="JQEC01000073">
    <property type="protein sequence ID" value="KGJ87337.1"/>
    <property type="molecule type" value="Genomic_DNA"/>
</dbReference>
<dbReference type="PATRIC" id="fig|28229.3.peg.4585"/>
<dbReference type="Gene3D" id="3.40.50.12780">
    <property type="entry name" value="N-terminal domain of ligase-like"/>
    <property type="match status" value="2"/>
</dbReference>
<dbReference type="GO" id="GO:0005737">
    <property type="term" value="C:cytoplasm"/>
    <property type="evidence" value="ECO:0007669"/>
    <property type="project" value="TreeGrafter"/>
</dbReference>
<dbReference type="GO" id="GO:0031177">
    <property type="term" value="F:phosphopantetheine binding"/>
    <property type="evidence" value="ECO:0007669"/>
    <property type="project" value="TreeGrafter"/>
</dbReference>
<keyword evidence="3" id="KW-0413">Isomerase</keyword>
<dbReference type="OrthoDB" id="9757559at2"/>
<dbReference type="GO" id="GO:0043041">
    <property type="term" value="P:amino acid activation for nonribosomal peptide biosynthetic process"/>
    <property type="evidence" value="ECO:0007669"/>
    <property type="project" value="TreeGrafter"/>
</dbReference>
<gene>
    <name evidence="3" type="ORF">GAB14E_4604</name>
</gene>
<evidence type="ECO:0000313" key="4">
    <source>
        <dbReference type="Proteomes" id="UP000029868"/>
    </source>
</evidence>
<dbReference type="InterPro" id="IPR001242">
    <property type="entry name" value="Condensation_dom"/>
</dbReference>
<dbReference type="SUPFAM" id="SSF52777">
    <property type="entry name" value="CoA-dependent acyltransferases"/>
    <property type="match status" value="3"/>
</dbReference>
<accession>A0A099KB95</accession>
<dbReference type="InterPro" id="IPR045851">
    <property type="entry name" value="AMP-bd_C_sf"/>
</dbReference>
<dbReference type="Gene3D" id="3.30.300.30">
    <property type="match status" value="1"/>
</dbReference>
<dbReference type="CDD" id="cd19531">
    <property type="entry name" value="LCL_NRPS-like"/>
    <property type="match status" value="1"/>
</dbReference>
<organism evidence="3 4">
    <name type="scientific">Colwellia psychrerythraea</name>
    <name type="common">Vibrio psychroerythus</name>
    <dbReference type="NCBI Taxonomy" id="28229"/>
    <lineage>
        <taxon>Bacteria</taxon>
        <taxon>Pseudomonadati</taxon>
        <taxon>Pseudomonadota</taxon>
        <taxon>Gammaproteobacteria</taxon>
        <taxon>Alteromonadales</taxon>
        <taxon>Colwelliaceae</taxon>
        <taxon>Colwellia</taxon>
    </lineage>
</organism>
<dbReference type="GO" id="GO:0044550">
    <property type="term" value="P:secondary metabolite biosynthetic process"/>
    <property type="evidence" value="ECO:0007669"/>
    <property type="project" value="TreeGrafter"/>
</dbReference>
<dbReference type="Gene3D" id="3.30.559.30">
    <property type="entry name" value="Nonribosomal peptide synthetase, condensation domain"/>
    <property type="match status" value="2"/>
</dbReference>
<dbReference type="AlphaFoldDB" id="A0A099KB95"/>
<reference evidence="3 4" key="1">
    <citation type="submission" date="2014-08" db="EMBL/GenBank/DDBJ databases">
        <title>Genomic and Phenotypic Diversity of Colwellia psychrerythraea strains from Disparate Marine Basins.</title>
        <authorList>
            <person name="Techtmann S.M."/>
            <person name="Stelling S.C."/>
            <person name="Utturkar S.M."/>
            <person name="Alshibli N."/>
            <person name="Harris A."/>
            <person name="Brown S.D."/>
            <person name="Hazen T.C."/>
        </authorList>
    </citation>
    <scope>NUCLEOTIDE SEQUENCE [LARGE SCALE GENOMIC DNA]</scope>
    <source>
        <strain evidence="3 4">GAB14E</strain>
    </source>
</reference>
<dbReference type="Pfam" id="PF00668">
    <property type="entry name" value="Condensation"/>
    <property type="match status" value="1"/>
</dbReference>
<dbReference type="InterPro" id="IPR042099">
    <property type="entry name" value="ANL_N_sf"/>
</dbReference>
<dbReference type="PANTHER" id="PTHR45527:SF1">
    <property type="entry name" value="FATTY ACID SYNTHASE"/>
    <property type="match status" value="1"/>
</dbReference>
<feature type="domain" description="AMP-dependent synthetase/ligase" evidence="1">
    <location>
        <begin position="534"/>
        <end position="610"/>
    </location>
</feature>
<dbReference type="FunFam" id="3.30.559.10:FF:000012">
    <property type="entry name" value="Non-ribosomal peptide synthetase"/>
    <property type="match status" value="1"/>
</dbReference>
<sequence length="1225" mass="137442">MSLADSIIEQAQAHNILLYLKGSQLAYISEEGAFPDQLKGLIRDNKDSIVASLLQQELKKQLEDKASVITVVEKDQFLPLSFAQQGLWFIDKLEGGSSQYNIHAAFRLTGKLNLAAMQNALDTLVERHEVLRTVFIEKYGEACQVIQPALPVEIPVLDLSVHAKDKQQDKVLEFATIEMNKAFDLQSDLMLRAKILVLSQQEHVLLFTMHHIASDGWSQGILISEFVTLYNSSCKKLPNPLPALEIQFSDYAHWQRCYFSDEKIAQQLVFWKNRLAGAPRHHSLPLDRPRKPQQDFNGKIYTWLVEADSMNALKGMAKANNATLFMVLYTALSVVFGRWSQTRDVVIGSPIAGRTHHQVAPLIGYFLNSIVYRSQWSEGESFASLLDQNRKHTLEAYDNQDIPFDALVDKMKTPRELSHSPLFQLMFTLQNHEKSELNLTDLTIQGLIVESSITKYEMQIVAEEFNHGIGFSLTYSTHLFDEQTIQAITDSFNLVLRQIANNADLIIDRIKLSSVKTELSEIKPTQSNTVHGLFEQLAAQKGDDIAITFQTSEISYLQLNARANRLARYLLAQGIKTGETIFVGFENNINCYIALLAILKAGGMYRYYDPSRHESLLNNFENELAGKKILIEPGYMAQIPVSVIIMPEIEQLSGYSDGNIDPVQTQLNGLDSAIGDSINCDSLLSHENACSQINRQQTQMALTTRSSLLILPETAYFCVTQWLAGLTAGAKLVLVGPQHNTAKILVQKAVTHATFTPAILADLSFNDAYKLERIAVTSEPSCTSLLWQWAQSYSVISVLNTGVFSYVSVCSIDSNKSVNLGKVCDTALVKILDYGGAPTPAGAIGDLYIDGIKKEPASSNNDNGLYDTGMKVRQLNDCALELISCDDKGITRNVLELEYVISCQSLVEQVAICNGVVFVRFKVSSIECSIENTDKVSWLKNRIKEILPHYMLPEIYMSVDKMPLLINAEVNRQLLGLQIDYWNNEVKYFPDADFFPAAKSVEVTRKSAPFVLTDQSVKALEILASHHNVSMAMVLAAIFPIALSLHIDSNVVVNAVYGLSADDMGKIFVHNKLEDSKSVDSIVNESLNNIYKTLPYGFVEQQWITNKYNQVHRTNVTKLFDYMLSFKSLKADGEQVSCNDNMDDFSIVLQINNVEPGKFDGIWNFDDNKFDLAAITRLASTLNLLILNIKEQKKLTLMMLKDKLKQETRSKIRLAKRKFMPLKSR</sequence>
<dbReference type="InterPro" id="IPR023213">
    <property type="entry name" value="CAT-like_dom_sf"/>
</dbReference>